<dbReference type="PRINTS" id="PR02001">
    <property type="entry name" value="GCR1CAMPR"/>
</dbReference>
<dbReference type="PANTHER" id="PTHR23112">
    <property type="entry name" value="G PROTEIN-COUPLED RECEPTOR 157-RELATED"/>
    <property type="match status" value="1"/>
</dbReference>
<reference evidence="10 11" key="1">
    <citation type="journal article" date="2017" name="Nat. Ecol. Evol.">
        <title>Scallop genome provides insights into evolution of bilaterian karyotype and development.</title>
        <authorList>
            <person name="Wang S."/>
            <person name="Zhang J."/>
            <person name="Jiao W."/>
            <person name="Li J."/>
            <person name="Xun X."/>
            <person name="Sun Y."/>
            <person name="Guo X."/>
            <person name="Huan P."/>
            <person name="Dong B."/>
            <person name="Zhang L."/>
            <person name="Hu X."/>
            <person name="Sun X."/>
            <person name="Wang J."/>
            <person name="Zhao C."/>
            <person name="Wang Y."/>
            <person name="Wang D."/>
            <person name="Huang X."/>
            <person name="Wang R."/>
            <person name="Lv J."/>
            <person name="Li Y."/>
            <person name="Zhang Z."/>
            <person name="Liu B."/>
            <person name="Lu W."/>
            <person name="Hui Y."/>
            <person name="Liang J."/>
            <person name="Zhou Z."/>
            <person name="Hou R."/>
            <person name="Li X."/>
            <person name="Liu Y."/>
            <person name="Li H."/>
            <person name="Ning X."/>
            <person name="Lin Y."/>
            <person name="Zhao L."/>
            <person name="Xing Q."/>
            <person name="Dou J."/>
            <person name="Li Y."/>
            <person name="Mao J."/>
            <person name="Guo H."/>
            <person name="Dou H."/>
            <person name="Li T."/>
            <person name="Mu C."/>
            <person name="Jiang W."/>
            <person name="Fu Q."/>
            <person name="Fu X."/>
            <person name="Miao Y."/>
            <person name="Liu J."/>
            <person name="Yu Q."/>
            <person name="Li R."/>
            <person name="Liao H."/>
            <person name="Li X."/>
            <person name="Kong Y."/>
            <person name="Jiang Z."/>
            <person name="Chourrout D."/>
            <person name="Li R."/>
            <person name="Bao Z."/>
        </authorList>
    </citation>
    <scope>NUCLEOTIDE SEQUENCE [LARGE SCALE GENOMIC DNA]</scope>
    <source>
        <strain evidence="10 11">PY_sf001</strain>
    </source>
</reference>
<name>A0A210PRZ4_MIZYE</name>
<dbReference type="OrthoDB" id="100006at2759"/>
<dbReference type="PRINTS" id="PR02000">
    <property type="entry name" value="GCR1PLANT"/>
</dbReference>
<dbReference type="EMBL" id="NEDP02005537">
    <property type="protein sequence ID" value="OWF39216.1"/>
    <property type="molecule type" value="Genomic_DNA"/>
</dbReference>
<keyword evidence="6 10" id="KW-0675">Receptor</keyword>
<organism evidence="10 11">
    <name type="scientific">Mizuhopecten yessoensis</name>
    <name type="common">Japanese scallop</name>
    <name type="synonym">Patinopecten yessoensis</name>
    <dbReference type="NCBI Taxonomy" id="6573"/>
    <lineage>
        <taxon>Eukaryota</taxon>
        <taxon>Metazoa</taxon>
        <taxon>Spiralia</taxon>
        <taxon>Lophotrochozoa</taxon>
        <taxon>Mollusca</taxon>
        <taxon>Bivalvia</taxon>
        <taxon>Autobranchia</taxon>
        <taxon>Pteriomorphia</taxon>
        <taxon>Pectinida</taxon>
        <taxon>Pectinoidea</taxon>
        <taxon>Pectinidae</taxon>
        <taxon>Mizuhopecten</taxon>
    </lineage>
</organism>
<dbReference type="InterPro" id="IPR022343">
    <property type="entry name" value="GCR1-cAMP_receptor"/>
</dbReference>
<feature type="transmembrane region" description="Helical" evidence="8">
    <location>
        <begin position="223"/>
        <end position="241"/>
    </location>
</feature>
<dbReference type="Gene3D" id="1.20.1070.10">
    <property type="entry name" value="Rhodopsin 7-helix transmembrane proteins"/>
    <property type="match status" value="1"/>
</dbReference>
<accession>A0A210PRZ4</accession>
<feature type="transmembrane region" description="Helical" evidence="8">
    <location>
        <begin position="26"/>
        <end position="52"/>
    </location>
</feature>
<keyword evidence="3 8" id="KW-1133">Transmembrane helix</keyword>
<dbReference type="GO" id="GO:0007166">
    <property type="term" value="P:cell surface receptor signaling pathway"/>
    <property type="evidence" value="ECO:0007669"/>
    <property type="project" value="InterPro"/>
</dbReference>
<gene>
    <name evidence="10" type="ORF">KP79_PYT20324</name>
</gene>
<evidence type="ECO:0000256" key="1">
    <source>
        <dbReference type="ARBA" id="ARBA00004141"/>
    </source>
</evidence>
<protein>
    <submittedName>
        <fullName evidence="10">Cyclic AMP receptor-like protein A</fullName>
    </submittedName>
</protein>
<evidence type="ECO:0000256" key="2">
    <source>
        <dbReference type="ARBA" id="ARBA00022692"/>
    </source>
</evidence>
<feature type="transmembrane region" description="Helical" evidence="8">
    <location>
        <begin position="253"/>
        <end position="275"/>
    </location>
</feature>
<keyword evidence="5 8" id="KW-0472">Membrane</keyword>
<dbReference type="InterPro" id="IPR022340">
    <property type="entry name" value="GPCR_GCR1_put"/>
</dbReference>
<evidence type="ECO:0000256" key="5">
    <source>
        <dbReference type="ARBA" id="ARBA00023136"/>
    </source>
</evidence>
<keyword evidence="7" id="KW-0807">Transducer</keyword>
<dbReference type="Pfam" id="PF05462">
    <property type="entry name" value="Dicty_CAR"/>
    <property type="match status" value="1"/>
</dbReference>
<dbReference type="SUPFAM" id="SSF81321">
    <property type="entry name" value="Family A G protein-coupled receptor-like"/>
    <property type="match status" value="1"/>
</dbReference>
<evidence type="ECO:0000256" key="7">
    <source>
        <dbReference type="ARBA" id="ARBA00023224"/>
    </source>
</evidence>
<feature type="transmembrane region" description="Helical" evidence="8">
    <location>
        <begin position="170"/>
        <end position="193"/>
    </location>
</feature>
<evidence type="ECO:0000313" key="10">
    <source>
        <dbReference type="EMBL" id="OWF39216.1"/>
    </source>
</evidence>
<feature type="transmembrane region" description="Helical" evidence="8">
    <location>
        <begin position="98"/>
        <end position="118"/>
    </location>
</feature>
<dbReference type="GO" id="GO:0007189">
    <property type="term" value="P:adenylate cyclase-activating G protein-coupled receptor signaling pathway"/>
    <property type="evidence" value="ECO:0007669"/>
    <property type="project" value="TreeGrafter"/>
</dbReference>
<dbReference type="GO" id="GO:0004930">
    <property type="term" value="F:G protein-coupled receptor activity"/>
    <property type="evidence" value="ECO:0007669"/>
    <property type="project" value="UniProtKB-KW"/>
</dbReference>
<keyword evidence="11" id="KW-1185">Reference proteome</keyword>
<evidence type="ECO:0000256" key="6">
    <source>
        <dbReference type="ARBA" id="ARBA00023170"/>
    </source>
</evidence>
<feature type="transmembrane region" description="Helical" evidence="8">
    <location>
        <begin position="64"/>
        <end position="86"/>
    </location>
</feature>
<evidence type="ECO:0000259" key="9">
    <source>
        <dbReference type="PROSITE" id="PS50261"/>
    </source>
</evidence>
<evidence type="ECO:0000256" key="8">
    <source>
        <dbReference type="SAM" id="Phobius"/>
    </source>
</evidence>
<evidence type="ECO:0000256" key="4">
    <source>
        <dbReference type="ARBA" id="ARBA00023040"/>
    </source>
</evidence>
<proteinExistence type="predicted"/>
<comment type="subcellular location">
    <subcellularLocation>
        <location evidence="1">Membrane</location>
        <topology evidence="1">Multi-pass membrane protein</topology>
    </subcellularLocation>
</comment>
<feature type="domain" description="G-protein coupled receptors family 2 profile 2" evidence="9">
    <location>
        <begin position="27"/>
        <end position="279"/>
    </location>
</feature>
<dbReference type="AlphaFoldDB" id="A0A210PRZ4"/>
<comment type="caution">
    <text evidence="10">The sequence shown here is derived from an EMBL/GenBank/DDBJ whole genome shotgun (WGS) entry which is preliminary data.</text>
</comment>
<keyword evidence="4" id="KW-0297">G-protein coupled receptor</keyword>
<sequence length="333" mass="38028">MAGNDSTDNSTVSCLLFPTTPSYCDILLYTRGIAGGLSLVGSSFVLSITWLFRKYTAFVQRMIVYLSISAFFHAIFFMMGGVYPVGPICVFKGFWITYFHWAVLLWDVHITCNLYRNVVRMESSERLEKIFCLNCWGIPLVISLVPLIAGRYGPAGAWCWIVDEWDLERLFLWYIPLFLGIFFMIVVYLYIVYTLNRKASTWHGTYDPDVEQKKAQLRNDITALRFYPLVYLLINIIPLINRIQNAIHEDKPVFALILGQCITAPLQGAINAMIFGADKDTISQLTWSGIKMAFQSRFKKKALIKEYVIEEEITVSPPAGSTNNSIEIMDTHI</sequence>
<feature type="transmembrane region" description="Helical" evidence="8">
    <location>
        <begin position="130"/>
        <end position="150"/>
    </location>
</feature>
<dbReference type="PANTHER" id="PTHR23112:SF43">
    <property type="entry name" value="CYCLIC AMP RECEPTOR-LIKE PROTEIN A"/>
    <property type="match status" value="1"/>
</dbReference>
<dbReference type="GO" id="GO:0005886">
    <property type="term" value="C:plasma membrane"/>
    <property type="evidence" value="ECO:0007669"/>
    <property type="project" value="TreeGrafter"/>
</dbReference>
<evidence type="ECO:0000313" key="11">
    <source>
        <dbReference type="Proteomes" id="UP000242188"/>
    </source>
</evidence>
<dbReference type="PROSITE" id="PS50261">
    <property type="entry name" value="G_PROTEIN_RECEP_F2_4"/>
    <property type="match status" value="1"/>
</dbReference>
<keyword evidence="2 8" id="KW-0812">Transmembrane</keyword>
<dbReference type="InterPro" id="IPR017981">
    <property type="entry name" value="GPCR_2-like_7TM"/>
</dbReference>
<evidence type="ECO:0000256" key="3">
    <source>
        <dbReference type="ARBA" id="ARBA00022989"/>
    </source>
</evidence>
<dbReference type="Proteomes" id="UP000242188">
    <property type="component" value="Unassembled WGS sequence"/>
</dbReference>